<feature type="region of interest" description="Disordered" evidence="5">
    <location>
        <begin position="1"/>
        <end position="261"/>
    </location>
</feature>
<dbReference type="GO" id="GO:0003677">
    <property type="term" value="F:DNA binding"/>
    <property type="evidence" value="ECO:0007669"/>
    <property type="project" value="InterPro"/>
</dbReference>
<dbReference type="Pfam" id="PF05132">
    <property type="entry name" value="RNA_pol_Rpc4"/>
    <property type="match status" value="1"/>
</dbReference>
<feature type="compositionally biased region" description="Polar residues" evidence="5">
    <location>
        <begin position="239"/>
        <end position="252"/>
    </location>
</feature>
<comment type="caution">
    <text evidence="6">The sequence shown here is derived from an EMBL/GenBank/DDBJ whole genome shotgun (WGS) entry which is preliminary data.</text>
</comment>
<sequence>MPPPPSQQGKFKPKKPKPKKKIKAGAATAAAATEAAAEPKATVSFAPSPYAGRGGRGRGRGGRGRGRMPMPTGKVYFTGGEKKKAPPSASRSSRSSSATRSATTTNNGGATATVASAAQAKKDSASTEEVVGQLEVAIGSSKGGAGSGSGGKDNILDSMDFEDQEGELFRPATAAQGNLSLEGFMYDTDSSEEEESRKKNKAKDFIMPPLELPLKDTYTQSSQIEEPKARQAVNYPEPVTSSTTEADGTTRPSPFVHSSAGESLSQKDDWFLVQLPTRLPPLRKKVDETVVAMDVDGEEEERKQVKPTVEPTSAYSEVVTHPVTPGGFDNALLSAAPGRIGKMVVYKSGRTVLVMEGADGSTLQFNVAEGLSCSFLQQPVAIDSAKNTYIELGQVKKSLVVSPILDHTYH</sequence>
<evidence type="ECO:0000313" key="7">
    <source>
        <dbReference type="Proteomes" id="UP001295423"/>
    </source>
</evidence>
<keyword evidence="2" id="KW-0240">DNA-directed RNA polymerase</keyword>
<evidence type="ECO:0000256" key="4">
    <source>
        <dbReference type="ARBA" id="ARBA00023242"/>
    </source>
</evidence>
<feature type="compositionally biased region" description="Low complexity" evidence="5">
    <location>
        <begin position="24"/>
        <end position="41"/>
    </location>
</feature>
<organism evidence="6 7">
    <name type="scientific">Cylindrotheca closterium</name>
    <dbReference type="NCBI Taxonomy" id="2856"/>
    <lineage>
        <taxon>Eukaryota</taxon>
        <taxon>Sar</taxon>
        <taxon>Stramenopiles</taxon>
        <taxon>Ochrophyta</taxon>
        <taxon>Bacillariophyta</taxon>
        <taxon>Bacillariophyceae</taxon>
        <taxon>Bacillariophycidae</taxon>
        <taxon>Bacillariales</taxon>
        <taxon>Bacillariaceae</taxon>
        <taxon>Cylindrotheca</taxon>
    </lineage>
</organism>
<dbReference type="InterPro" id="IPR007811">
    <property type="entry name" value="RPC4"/>
</dbReference>
<evidence type="ECO:0000313" key="6">
    <source>
        <dbReference type="EMBL" id="CAJ1912007.1"/>
    </source>
</evidence>
<evidence type="ECO:0000256" key="3">
    <source>
        <dbReference type="ARBA" id="ARBA00023163"/>
    </source>
</evidence>
<evidence type="ECO:0000256" key="5">
    <source>
        <dbReference type="SAM" id="MobiDB-lite"/>
    </source>
</evidence>
<gene>
    <name evidence="6" type="ORF">CYCCA115_LOCUS614</name>
</gene>
<dbReference type="PANTHER" id="PTHR13408:SF0">
    <property type="entry name" value="DNA-DIRECTED RNA POLYMERASE III SUBUNIT RPC4"/>
    <property type="match status" value="1"/>
</dbReference>
<comment type="subcellular location">
    <subcellularLocation>
        <location evidence="1">Nucleus</location>
    </subcellularLocation>
</comment>
<feature type="compositionally biased region" description="Gly residues" evidence="5">
    <location>
        <begin position="141"/>
        <end position="151"/>
    </location>
</feature>
<keyword evidence="3" id="KW-0804">Transcription</keyword>
<feature type="compositionally biased region" description="Basic residues" evidence="5">
    <location>
        <begin position="11"/>
        <end position="23"/>
    </location>
</feature>
<evidence type="ECO:0000256" key="2">
    <source>
        <dbReference type="ARBA" id="ARBA00022478"/>
    </source>
</evidence>
<evidence type="ECO:0008006" key="8">
    <source>
        <dbReference type="Google" id="ProtNLM"/>
    </source>
</evidence>
<accession>A0AAD2FC36</accession>
<feature type="compositionally biased region" description="Low complexity" evidence="5">
    <location>
        <begin position="86"/>
        <end position="119"/>
    </location>
</feature>
<dbReference type="GO" id="GO:0005666">
    <property type="term" value="C:RNA polymerase III complex"/>
    <property type="evidence" value="ECO:0007669"/>
    <property type="project" value="InterPro"/>
</dbReference>
<dbReference type="Proteomes" id="UP001295423">
    <property type="component" value="Unassembled WGS sequence"/>
</dbReference>
<reference evidence="6" key="1">
    <citation type="submission" date="2023-08" db="EMBL/GenBank/DDBJ databases">
        <authorList>
            <person name="Audoor S."/>
            <person name="Bilcke G."/>
        </authorList>
    </citation>
    <scope>NUCLEOTIDE SEQUENCE</scope>
</reference>
<feature type="compositionally biased region" description="Basic residues" evidence="5">
    <location>
        <begin position="55"/>
        <end position="66"/>
    </location>
</feature>
<dbReference type="PANTHER" id="PTHR13408">
    <property type="entry name" value="DNA-DIRECTED RNA POLYMERASE III"/>
    <property type="match status" value="1"/>
</dbReference>
<dbReference type="GO" id="GO:0042797">
    <property type="term" value="P:tRNA transcription by RNA polymerase III"/>
    <property type="evidence" value="ECO:0007669"/>
    <property type="project" value="TreeGrafter"/>
</dbReference>
<name>A0AAD2FC36_9STRA</name>
<protein>
    <recommendedName>
        <fullName evidence="8">DNA-directed RNA polymerase III subunit RPC4</fullName>
    </recommendedName>
</protein>
<keyword evidence="4" id="KW-0539">Nucleus</keyword>
<dbReference type="AlphaFoldDB" id="A0AAD2FC36"/>
<dbReference type="EMBL" id="CAKOGP040000001">
    <property type="protein sequence ID" value="CAJ1912007.1"/>
    <property type="molecule type" value="Genomic_DNA"/>
</dbReference>
<keyword evidence="7" id="KW-1185">Reference proteome</keyword>
<proteinExistence type="predicted"/>
<evidence type="ECO:0000256" key="1">
    <source>
        <dbReference type="ARBA" id="ARBA00004123"/>
    </source>
</evidence>